<proteinExistence type="predicted"/>
<evidence type="ECO:0000313" key="1">
    <source>
        <dbReference type="EMBL" id="KEJ95406.1"/>
    </source>
</evidence>
<protein>
    <recommendedName>
        <fullName evidence="3">STAS/SEC14 domain-containing protein</fullName>
    </recommendedName>
</protein>
<dbReference type="AlphaFoldDB" id="A0A073J136"/>
<accession>A0A073J136</accession>
<organism evidence="1 2">
    <name type="scientific">Pseudosulfitobacter pseudonitzschiae</name>
    <dbReference type="NCBI Taxonomy" id="1402135"/>
    <lineage>
        <taxon>Bacteria</taxon>
        <taxon>Pseudomonadati</taxon>
        <taxon>Pseudomonadota</taxon>
        <taxon>Alphaproteobacteria</taxon>
        <taxon>Rhodobacterales</taxon>
        <taxon>Roseobacteraceae</taxon>
        <taxon>Pseudosulfitobacter</taxon>
    </lineage>
</organism>
<dbReference type="InterPro" id="IPR021866">
    <property type="entry name" value="SpoIIAA-like"/>
</dbReference>
<name>A0A073J136_9RHOB</name>
<dbReference type="RefSeq" id="WP_037926529.1">
    <property type="nucleotide sequence ID" value="NZ_CP054599.1"/>
</dbReference>
<keyword evidence="2" id="KW-1185">Reference proteome</keyword>
<reference evidence="1 2" key="1">
    <citation type="submission" date="2014-01" db="EMBL/GenBank/DDBJ databases">
        <title>Sulfitobacter sp. H3 (MCCC 1A00686) Genome Sequencing.</title>
        <authorList>
            <person name="Lai Q."/>
            <person name="Hong Z."/>
        </authorList>
    </citation>
    <scope>NUCLEOTIDE SEQUENCE [LARGE SCALE GENOMIC DNA]</scope>
    <source>
        <strain evidence="1 2">H3</strain>
    </source>
</reference>
<evidence type="ECO:0008006" key="3">
    <source>
        <dbReference type="Google" id="ProtNLM"/>
    </source>
</evidence>
<dbReference type="InterPro" id="IPR038396">
    <property type="entry name" value="SpoIIAA-like_sf"/>
</dbReference>
<dbReference type="SUPFAM" id="SSF52091">
    <property type="entry name" value="SpoIIaa-like"/>
    <property type="match status" value="1"/>
</dbReference>
<dbReference type="Gene3D" id="3.40.50.10600">
    <property type="entry name" value="SpoIIaa-like domains"/>
    <property type="match status" value="1"/>
</dbReference>
<dbReference type="Proteomes" id="UP000027746">
    <property type="component" value="Unassembled WGS sequence"/>
</dbReference>
<dbReference type="InterPro" id="IPR036513">
    <property type="entry name" value="STAS_dom_sf"/>
</dbReference>
<gene>
    <name evidence="1" type="ORF">SUH3_20680</name>
</gene>
<comment type="caution">
    <text evidence="1">The sequence shown here is derived from an EMBL/GenBank/DDBJ whole genome shotgun (WGS) entry which is preliminary data.</text>
</comment>
<dbReference type="EMBL" id="JAMD01000006">
    <property type="protein sequence ID" value="KEJ95406.1"/>
    <property type="molecule type" value="Genomic_DNA"/>
</dbReference>
<evidence type="ECO:0000313" key="2">
    <source>
        <dbReference type="Proteomes" id="UP000027746"/>
    </source>
</evidence>
<dbReference type="Pfam" id="PF11964">
    <property type="entry name" value="SpoIIAA-like"/>
    <property type="match status" value="1"/>
</dbReference>
<sequence length="120" mass="13388">MFELIQPTPQNLIAVKAVGKIEDADYKTVLALAVDRMVAEQGKARLVFEIGYEFDGFTAHAALDDAVLGIEHWRDFEKIALVTDHSWIAGAVRMFAPYMPAQVKLFGLHQRDDALAWASN</sequence>
<dbReference type="GeneID" id="68871338"/>
<dbReference type="OrthoDB" id="9811577at2"/>